<feature type="region of interest" description="Disordered" evidence="1">
    <location>
        <begin position="120"/>
        <end position="183"/>
    </location>
</feature>
<evidence type="ECO:0000313" key="2">
    <source>
        <dbReference type="EMBL" id="KAG1781244.1"/>
    </source>
</evidence>
<reference evidence="2" key="1">
    <citation type="journal article" date="2020" name="New Phytol.">
        <title>Comparative genomics reveals dynamic genome evolution in host specialist ectomycorrhizal fungi.</title>
        <authorList>
            <person name="Lofgren L.A."/>
            <person name="Nguyen N.H."/>
            <person name="Vilgalys R."/>
            <person name="Ruytinx J."/>
            <person name="Liao H.L."/>
            <person name="Branco S."/>
            <person name="Kuo A."/>
            <person name="LaButti K."/>
            <person name="Lipzen A."/>
            <person name="Andreopoulos W."/>
            <person name="Pangilinan J."/>
            <person name="Riley R."/>
            <person name="Hundley H."/>
            <person name="Na H."/>
            <person name="Barry K."/>
            <person name="Grigoriev I.V."/>
            <person name="Stajich J.E."/>
            <person name="Kennedy P.G."/>
        </authorList>
    </citation>
    <scope>NUCLEOTIDE SEQUENCE</scope>
    <source>
        <strain evidence="2">DOB743</strain>
    </source>
</reference>
<keyword evidence="3" id="KW-1185">Reference proteome</keyword>
<dbReference type="EMBL" id="JABBWD010000006">
    <property type="protein sequence ID" value="KAG1781244.1"/>
    <property type="molecule type" value="Genomic_DNA"/>
</dbReference>
<name>A0A9P7D6H0_9AGAM</name>
<evidence type="ECO:0000256" key="1">
    <source>
        <dbReference type="SAM" id="MobiDB-lite"/>
    </source>
</evidence>
<accession>A0A9P7D6H0</accession>
<comment type="caution">
    <text evidence="2">The sequence shown here is derived from an EMBL/GenBank/DDBJ whole genome shotgun (WGS) entry which is preliminary data.</text>
</comment>
<dbReference type="OrthoDB" id="2691567at2759"/>
<proteinExistence type="predicted"/>
<evidence type="ECO:0000313" key="3">
    <source>
        <dbReference type="Proteomes" id="UP000714275"/>
    </source>
</evidence>
<dbReference type="AlphaFoldDB" id="A0A9P7D6H0"/>
<protein>
    <submittedName>
        <fullName evidence="2">Uncharacterized protein</fullName>
    </submittedName>
</protein>
<feature type="compositionally biased region" description="Polar residues" evidence="1">
    <location>
        <begin position="128"/>
        <end position="149"/>
    </location>
</feature>
<organism evidence="2 3">
    <name type="scientific">Suillus placidus</name>
    <dbReference type="NCBI Taxonomy" id="48579"/>
    <lineage>
        <taxon>Eukaryota</taxon>
        <taxon>Fungi</taxon>
        <taxon>Dikarya</taxon>
        <taxon>Basidiomycota</taxon>
        <taxon>Agaricomycotina</taxon>
        <taxon>Agaricomycetes</taxon>
        <taxon>Agaricomycetidae</taxon>
        <taxon>Boletales</taxon>
        <taxon>Suillineae</taxon>
        <taxon>Suillaceae</taxon>
        <taxon>Suillus</taxon>
    </lineage>
</organism>
<sequence>MPFASSPSFHDLQTLFDSESMPLLDDHDPKPGDPDFIMLSNEEILNSIAAFREDEICPDMRAFLVGFFSKTINENVLAGPADAHIDAHVDAHVDAHIDESNDDELPAPQQDDAPQEDYAMQEEYAPQEETSADVQNGQGPQASFPTLDNFTAPVAGLPQLPDVNEDAYDPPHPPAVVLNHATY</sequence>
<dbReference type="Proteomes" id="UP000714275">
    <property type="component" value="Unassembled WGS sequence"/>
</dbReference>
<gene>
    <name evidence="2" type="ORF">EV702DRAFT_1193425</name>
</gene>